<name>A0A8H2X457_9AGAM</name>
<comment type="caution">
    <text evidence="5">The sequence shown here is derived from an EMBL/GenBank/DDBJ whole genome shotgun (WGS) entry which is preliminary data.</text>
</comment>
<evidence type="ECO:0000256" key="4">
    <source>
        <dbReference type="SAM" id="MobiDB-lite"/>
    </source>
</evidence>
<dbReference type="GO" id="GO:0005737">
    <property type="term" value="C:cytoplasm"/>
    <property type="evidence" value="ECO:0007669"/>
    <property type="project" value="TreeGrafter"/>
</dbReference>
<protein>
    <submittedName>
        <fullName evidence="5">Uncharacterized protein</fullName>
    </submittedName>
</protein>
<dbReference type="PROSITE" id="PS50082">
    <property type="entry name" value="WD_REPEATS_2"/>
    <property type="match status" value="1"/>
</dbReference>
<dbReference type="InterPro" id="IPR015943">
    <property type="entry name" value="WD40/YVTN_repeat-like_dom_sf"/>
</dbReference>
<organism evidence="5 6">
    <name type="scientific">Rhizoctonia solani</name>
    <dbReference type="NCBI Taxonomy" id="456999"/>
    <lineage>
        <taxon>Eukaryota</taxon>
        <taxon>Fungi</taxon>
        <taxon>Dikarya</taxon>
        <taxon>Basidiomycota</taxon>
        <taxon>Agaricomycotina</taxon>
        <taxon>Agaricomycetes</taxon>
        <taxon>Cantharellales</taxon>
        <taxon>Ceratobasidiaceae</taxon>
        <taxon>Rhizoctonia</taxon>
    </lineage>
</organism>
<keyword evidence="1 3" id="KW-0853">WD repeat</keyword>
<dbReference type="SUPFAM" id="SSF50978">
    <property type="entry name" value="WD40 repeat-like"/>
    <property type="match status" value="2"/>
</dbReference>
<keyword evidence="2" id="KW-0677">Repeat</keyword>
<dbReference type="SMART" id="SM00320">
    <property type="entry name" value="WD40"/>
    <property type="match status" value="2"/>
</dbReference>
<dbReference type="PANTHER" id="PTHR15574:SF40">
    <property type="entry name" value="WD AND TETRATRICOPEPTIDE REPEATS PROTEIN 1"/>
    <property type="match status" value="1"/>
</dbReference>
<dbReference type="EMBL" id="CAJMWZ010000192">
    <property type="protein sequence ID" value="CAE6413154.1"/>
    <property type="molecule type" value="Genomic_DNA"/>
</dbReference>
<evidence type="ECO:0000256" key="1">
    <source>
        <dbReference type="ARBA" id="ARBA00022574"/>
    </source>
</evidence>
<dbReference type="Pfam" id="PF00400">
    <property type="entry name" value="WD40"/>
    <property type="match status" value="2"/>
</dbReference>
<dbReference type="PANTHER" id="PTHR15574">
    <property type="entry name" value="WD REPEAT DOMAIN-CONTAINING FAMILY"/>
    <property type="match status" value="1"/>
</dbReference>
<dbReference type="Proteomes" id="UP000663850">
    <property type="component" value="Unassembled WGS sequence"/>
</dbReference>
<reference evidence="5" key="1">
    <citation type="submission" date="2021-01" db="EMBL/GenBank/DDBJ databases">
        <authorList>
            <person name="Kaushik A."/>
        </authorList>
    </citation>
    <scope>NUCLEOTIDE SEQUENCE</scope>
    <source>
        <strain evidence="5">Type strain: AG8-Rh-89/</strain>
    </source>
</reference>
<accession>A0A8H2X457</accession>
<feature type="region of interest" description="Disordered" evidence="4">
    <location>
        <begin position="1074"/>
        <end position="1110"/>
    </location>
</feature>
<gene>
    <name evidence="5" type="ORF">RDB_LOCUS2874</name>
</gene>
<dbReference type="GO" id="GO:0080008">
    <property type="term" value="C:Cul4-RING E3 ubiquitin ligase complex"/>
    <property type="evidence" value="ECO:0007669"/>
    <property type="project" value="TreeGrafter"/>
</dbReference>
<evidence type="ECO:0000313" key="6">
    <source>
        <dbReference type="Proteomes" id="UP000663850"/>
    </source>
</evidence>
<feature type="repeat" description="WD" evidence="3">
    <location>
        <begin position="924"/>
        <end position="966"/>
    </location>
</feature>
<dbReference type="InterPro" id="IPR045151">
    <property type="entry name" value="DCAF8"/>
</dbReference>
<evidence type="ECO:0000256" key="3">
    <source>
        <dbReference type="PROSITE-ProRule" id="PRU00221"/>
    </source>
</evidence>
<dbReference type="InterPro" id="IPR001680">
    <property type="entry name" value="WD40_rpt"/>
</dbReference>
<dbReference type="Gene3D" id="2.130.10.10">
    <property type="entry name" value="YVTN repeat-like/Quinoprotein amine dehydrogenase"/>
    <property type="match status" value="2"/>
</dbReference>
<feature type="compositionally biased region" description="Acidic residues" evidence="4">
    <location>
        <begin position="1088"/>
        <end position="1110"/>
    </location>
</feature>
<dbReference type="InterPro" id="IPR036322">
    <property type="entry name" value="WD40_repeat_dom_sf"/>
</dbReference>
<feature type="region of interest" description="Disordered" evidence="4">
    <location>
        <begin position="612"/>
        <end position="637"/>
    </location>
</feature>
<dbReference type="GO" id="GO:0045717">
    <property type="term" value="P:negative regulation of fatty acid biosynthetic process"/>
    <property type="evidence" value="ECO:0007669"/>
    <property type="project" value="TreeGrafter"/>
</dbReference>
<evidence type="ECO:0000313" key="5">
    <source>
        <dbReference type="EMBL" id="CAE6413154.1"/>
    </source>
</evidence>
<evidence type="ECO:0000256" key="2">
    <source>
        <dbReference type="ARBA" id="ARBA00022737"/>
    </source>
</evidence>
<sequence>MPLPQAIKKRTFALNKRFDKCMAKLERLEATERYDEHDALCEQELNAIYREACGLVRDADKADASYCDELLDTVQAIIDEAEGEAGDLYLGRMTPQSQGSDRGEDLVVVEDQRPQAGQVDPPQPHPRSNPFVTFRSNLPELTATPADRFAMALYDARCEISSVRDVEQRFGGYKEADSVIDMQLSADGSCLAVLGSIKKKNNYHRSWLACHYPDDARSRFTDLMSFQNLGRFEVGLAGVPTHMAMSEPHRLILVGDNKRIKSFAWATADGVYYKKPLAKYTLNSTGFGGPILTLPNGMVLRAGQGKAAVWDTRRIPNHGSRGETIIGEDLEIDDEYDEERDENPYIETSFGSLPSSQVNFANKPKLQPNIWKLLPDSPSIALCTERMHNNCITMDLEHGGRTTARYKGHHSFVTHISTSGADSQVFLTSSDGDGYARLFDIRHPQPVLALKVSQGGGSGGPIALAHPDGIPSKSTIQFLKQFSTIRSITHVREQPQRSTTMPLPKAVQKQTTNLTKKFDKCMKQLERLYATGRYDEYLALREGELAMIYKDVCALVREADTKNTPYRADLLDAVQPIIDEVIFEDGVVDVGCLTLRSQDYRDEPIVIKDRRVIQNTTARAPGNDDEPEDPKPHPRSSPFAFFSFNPPNLTATPADRFAMPIYDARCEISSVRDRKDRYGGRCETDCVVDMQISSGGSCLAVLGWVETKVLQPRHSRRTGKFTAPWISYHFPDNPKSKFTNLMRWGHRSQVGLAGVPRHMTLDESQRLIFVADNDRIKSFEWATANGSLHKSPVAIHTLCSKGFHGPIATLPNGTLIRAGTGTAATWNLSQLKTHRSKGDQVIGKKIFIDDECEYDSDCDHIPDLEYSSGSVHTSKIAFANDRKLNPNVWRVLPHSSSTILAAGRMERNCIAIDLEHGGKTITRYQGHSGYVSDVSINTTDPRVFLTSCRDGYARLFDVRRPQAVLQFAACATGKECGAIALAHPDGIPTVFTASRYGEDFKVWDVRSRVCVYELGADGYYDSSVCSFAWDSGCNSLYSLRSFVDDGDGYSDDSDEDEGSSYSRIYRYSFKDKPRYAMLPTDDPKVDEEGYYEEEYDTEVPMDDSDEEYVD</sequence>
<dbReference type="AlphaFoldDB" id="A0A8H2X457"/>
<proteinExistence type="predicted"/>